<name>A0A9P9WQE0_9PEZI</name>
<evidence type="ECO:0000313" key="3">
    <source>
        <dbReference type="EMBL" id="KAI1874578.1"/>
    </source>
</evidence>
<evidence type="ECO:0000256" key="2">
    <source>
        <dbReference type="SAM" id="SignalP"/>
    </source>
</evidence>
<accession>A0A9P9WQE0</accession>
<dbReference type="AlphaFoldDB" id="A0A9P9WQE0"/>
<keyword evidence="2" id="KW-0732">Signal</keyword>
<feature type="region of interest" description="Disordered" evidence="1">
    <location>
        <begin position="125"/>
        <end position="175"/>
    </location>
</feature>
<proteinExistence type="predicted"/>
<comment type="caution">
    <text evidence="3">The sequence shown here is derived from an EMBL/GenBank/DDBJ whole genome shotgun (WGS) entry which is preliminary data.</text>
</comment>
<feature type="chain" id="PRO_5040309081" evidence="2">
    <location>
        <begin position="20"/>
        <end position="222"/>
    </location>
</feature>
<protein>
    <submittedName>
        <fullName evidence="3">Uncharacterized protein</fullName>
    </submittedName>
</protein>
<gene>
    <name evidence="3" type="ORF">JX265_004786</name>
</gene>
<sequence length="222" mass="21365">MRASAIVATAAAIASTAYAAPSATIFVETKGVAGGGFGNVSITVPIDTVYTNQKALSQVGTLYLTAADGVPVQSVTCTPYQGTDGTGSGGKPFTFGTPSRLSTNVVQVGSIVCKLTSSTTSIGGTTTSAGITLPAPTTTPFANPDATDRPAATGTGTGSTGSGSGGNGNGNAGTTLATTATTATASTPSDTSTPAKGGAIGRDLPDMMSALVLGAVGLIFAM</sequence>
<evidence type="ECO:0000313" key="4">
    <source>
        <dbReference type="Proteomes" id="UP000829685"/>
    </source>
</evidence>
<dbReference type="Proteomes" id="UP000829685">
    <property type="component" value="Unassembled WGS sequence"/>
</dbReference>
<evidence type="ECO:0000256" key="1">
    <source>
        <dbReference type="SAM" id="MobiDB-lite"/>
    </source>
</evidence>
<reference evidence="3" key="1">
    <citation type="submission" date="2021-03" db="EMBL/GenBank/DDBJ databases">
        <title>Revisited historic fungal species revealed as producer of novel bioactive compounds through whole genome sequencing and comparative genomics.</title>
        <authorList>
            <person name="Vignolle G.A."/>
            <person name="Hochenegger N."/>
            <person name="Mach R.L."/>
            <person name="Mach-Aigner A.R."/>
            <person name="Javad Rahimi M."/>
            <person name="Salim K.A."/>
            <person name="Chan C.M."/>
            <person name="Lim L.B.L."/>
            <person name="Cai F."/>
            <person name="Druzhinina I.S."/>
            <person name="U'Ren J.M."/>
            <person name="Derntl C."/>
        </authorList>
    </citation>
    <scope>NUCLEOTIDE SEQUENCE</scope>
    <source>
        <strain evidence="3">TUCIM 5799</strain>
    </source>
</reference>
<keyword evidence="4" id="KW-1185">Reference proteome</keyword>
<organism evidence="3 4">
    <name type="scientific">Neoarthrinium moseri</name>
    <dbReference type="NCBI Taxonomy" id="1658444"/>
    <lineage>
        <taxon>Eukaryota</taxon>
        <taxon>Fungi</taxon>
        <taxon>Dikarya</taxon>
        <taxon>Ascomycota</taxon>
        <taxon>Pezizomycotina</taxon>
        <taxon>Sordariomycetes</taxon>
        <taxon>Xylariomycetidae</taxon>
        <taxon>Amphisphaeriales</taxon>
        <taxon>Apiosporaceae</taxon>
        <taxon>Neoarthrinium</taxon>
    </lineage>
</organism>
<feature type="compositionally biased region" description="Gly residues" evidence="1">
    <location>
        <begin position="155"/>
        <end position="171"/>
    </location>
</feature>
<dbReference type="EMBL" id="JAFIMR010000009">
    <property type="protein sequence ID" value="KAI1874578.1"/>
    <property type="molecule type" value="Genomic_DNA"/>
</dbReference>
<feature type="signal peptide" evidence="2">
    <location>
        <begin position="1"/>
        <end position="19"/>
    </location>
</feature>